<dbReference type="GeneID" id="25036824"/>
<organism evidence="2 3">
    <name type="scientific">Schizosaccharomyces cryophilus (strain OY26 / ATCC MYA-4695 / CBS 11777 / NBRC 106824 / NRRL Y48691)</name>
    <name type="common">Fission yeast</name>
    <dbReference type="NCBI Taxonomy" id="653667"/>
    <lineage>
        <taxon>Eukaryota</taxon>
        <taxon>Fungi</taxon>
        <taxon>Dikarya</taxon>
        <taxon>Ascomycota</taxon>
        <taxon>Taphrinomycotina</taxon>
        <taxon>Schizosaccharomycetes</taxon>
        <taxon>Schizosaccharomycetales</taxon>
        <taxon>Schizosaccharomycetaceae</taxon>
        <taxon>Schizosaccharomyces</taxon>
    </lineage>
</organism>
<dbReference type="AlphaFoldDB" id="S9VU71"/>
<feature type="region of interest" description="Disordered" evidence="1">
    <location>
        <begin position="227"/>
        <end position="257"/>
    </location>
</feature>
<dbReference type="OrthoDB" id="5402143at2759"/>
<name>S9VU71_SCHCR</name>
<evidence type="ECO:0000313" key="3">
    <source>
        <dbReference type="Proteomes" id="UP000015464"/>
    </source>
</evidence>
<keyword evidence="3" id="KW-1185">Reference proteome</keyword>
<evidence type="ECO:0000313" key="2">
    <source>
        <dbReference type="EMBL" id="EPY51328.1"/>
    </source>
</evidence>
<dbReference type="Pfam" id="PF03525">
    <property type="entry name" value="Meiotic_rec114"/>
    <property type="match status" value="1"/>
</dbReference>
<proteinExistence type="predicted"/>
<dbReference type="HOGENOM" id="CLU_062076_0_0_1"/>
<accession>S9VU71</accession>
<dbReference type="InterPro" id="IPR004354">
    <property type="entry name" value="Meiotic_Rec114"/>
</dbReference>
<feature type="region of interest" description="Disordered" evidence="1">
    <location>
        <begin position="185"/>
        <end position="207"/>
    </location>
</feature>
<dbReference type="Proteomes" id="UP000015464">
    <property type="component" value="Unassembled WGS sequence"/>
</dbReference>
<reference evidence="2 3" key="1">
    <citation type="journal article" date="2011" name="Science">
        <title>Comparative functional genomics of the fission yeasts.</title>
        <authorList>
            <person name="Rhind N."/>
            <person name="Chen Z."/>
            <person name="Yassour M."/>
            <person name="Thompson D.A."/>
            <person name="Haas B.J."/>
            <person name="Habib N."/>
            <person name="Wapinski I."/>
            <person name="Roy S."/>
            <person name="Lin M.F."/>
            <person name="Heiman D.I."/>
            <person name="Young S.K."/>
            <person name="Furuya K."/>
            <person name="Guo Y."/>
            <person name="Pidoux A."/>
            <person name="Chen H.M."/>
            <person name="Robbertse B."/>
            <person name="Goldberg J.M."/>
            <person name="Aoki K."/>
            <person name="Bayne E.H."/>
            <person name="Berlin A.M."/>
            <person name="Desjardins C.A."/>
            <person name="Dobbs E."/>
            <person name="Dukaj L."/>
            <person name="Fan L."/>
            <person name="FitzGerald M.G."/>
            <person name="French C."/>
            <person name="Gujja S."/>
            <person name="Hansen K."/>
            <person name="Keifenheim D."/>
            <person name="Levin J.Z."/>
            <person name="Mosher R.A."/>
            <person name="Mueller C.A."/>
            <person name="Pfiffner J."/>
            <person name="Priest M."/>
            <person name="Russ C."/>
            <person name="Smialowska A."/>
            <person name="Swoboda P."/>
            <person name="Sykes S.M."/>
            <person name="Vaughn M."/>
            <person name="Vengrova S."/>
            <person name="Yoder R."/>
            <person name="Zeng Q."/>
            <person name="Allshire R."/>
            <person name="Baulcombe D."/>
            <person name="Birren B.W."/>
            <person name="Brown W."/>
            <person name="Ekwall K."/>
            <person name="Kellis M."/>
            <person name="Leatherwood J."/>
            <person name="Levin H."/>
            <person name="Margalit H."/>
            <person name="Martienssen R."/>
            <person name="Nieduszynski C.A."/>
            <person name="Spatafora J.W."/>
            <person name="Friedman N."/>
            <person name="Dalgaard J.Z."/>
            <person name="Baumann P."/>
            <person name="Niki H."/>
            <person name="Regev A."/>
            <person name="Nusbaum C."/>
        </authorList>
    </citation>
    <scope>NUCLEOTIDE SEQUENCE [LARGE SCALE GENOMIC DNA]</scope>
    <source>
        <strain evidence="3">OY26 / ATCC MYA-4695 / CBS 11777 / NBRC 106824 / NRRL Y48691</strain>
    </source>
</reference>
<gene>
    <name evidence="2" type="ORF">SPOG_02501</name>
</gene>
<dbReference type="GO" id="GO:0031619">
    <property type="term" value="P:homologous chromosome orientation in meiotic metaphase I"/>
    <property type="evidence" value="ECO:0007669"/>
    <property type="project" value="EnsemblFungi"/>
</dbReference>
<protein>
    <submittedName>
        <fullName evidence="2">Meiotic recombination protein Rec7</fullName>
    </submittedName>
</protein>
<dbReference type="STRING" id="653667.S9VU71"/>
<dbReference type="GO" id="GO:0007131">
    <property type="term" value="P:reciprocal meiotic recombination"/>
    <property type="evidence" value="ECO:0007669"/>
    <property type="project" value="EnsemblFungi"/>
</dbReference>
<dbReference type="RefSeq" id="XP_013023896.1">
    <property type="nucleotide sequence ID" value="XM_013168442.1"/>
</dbReference>
<dbReference type="GO" id="GO:0030998">
    <property type="term" value="C:linear element"/>
    <property type="evidence" value="ECO:0007669"/>
    <property type="project" value="EnsemblFungi"/>
</dbReference>
<dbReference type="EMBL" id="KE546991">
    <property type="protein sequence ID" value="EPY51328.1"/>
    <property type="molecule type" value="Genomic_DNA"/>
</dbReference>
<sequence length="378" mass="41234">MNFYPIAKYSVAQDSYGYDSTSTSWSHYSDGGFTMSLTSGLLQIRRREELIQSINLLDSWHQFIPGTKERSLVLLSKAPCMNFRVYSNNLTKRFQVKFPSDVFYMKAKLEIENLGLYFKDARSSSEKKQMSNSQSQIGNSQEMYMVPPMNPTVNSSSQPAISLHAPSIMSQTIPGTPPIAAGGGGGVIPPSSSSQGTTLNNGATDIAAHTPFKRTRVDDVASLSYSQVPATTPSSSSSSGVLASIRPSQNPGTAGRRETNMESIHMSQPLWEDPVAISSSPFHPSQYSVVAATPLGSQNQGLPMGSAVTPRQDNNNQVSSLMNLLPSPPTTSSPSVLPPNLTEEEKLLRDKILFYLQQNSFLQLCQSLDRVWATIQHT</sequence>
<evidence type="ECO:0000256" key="1">
    <source>
        <dbReference type="SAM" id="MobiDB-lite"/>
    </source>
</evidence>